<accession>A0A1I1XIW0</accession>
<evidence type="ECO:0000313" key="2">
    <source>
        <dbReference type="Proteomes" id="UP000199517"/>
    </source>
</evidence>
<dbReference type="EMBL" id="FOMQ01000013">
    <property type="protein sequence ID" value="SFE07295.1"/>
    <property type="molecule type" value="Genomic_DNA"/>
</dbReference>
<organism evidence="1 2">
    <name type="scientific">Paracidovorax konjaci</name>
    <dbReference type="NCBI Taxonomy" id="32040"/>
    <lineage>
        <taxon>Bacteria</taxon>
        <taxon>Pseudomonadati</taxon>
        <taxon>Pseudomonadota</taxon>
        <taxon>Betaproteobacteria</taxon>
        <taxon>Burkholderiales</taxon>
        <taxon>Comamonadaceae</taxon>
        <taxon>Paracidovorax</taxon>
    </lineage>
</organism>
<dbReference type="Pfam" id="PF18143">
    <property type="entry name" value="HAD_SAK_2"/>
    <property type="match status" value="1"/>
</dbReference>
<dbReference type="STRING" id="32040.SAMN04489710_11396"/>
<reference evidence="2" key="1">
    <citation type="submission" date="2016-10" db="EMBL/GenBank/DDBJ databases">
        <authorList>
            <person name="Varghese N."/>
            <person name="Submissions S."/>
        </authorList>
    </citation>
    <scope>NUCLEOTIDE SEQUENCE [LARGE SCALE GENOMIC DNA]</scope>
    <source>
        <strain evidence="2">DSM 7481</strain>
    </source>
</reference>
<protein>
    <recommendedName>
        <fullName evidence="3">NLI interacting factor-like phosphatase</fullName>
    </recommendedName>
</protein>
<keyword evidence="2" id="KW-1185">Reference proteome</keyword>
<name>A0A1I1XIW0_9BURK</name>
<evidence type="ECO:0000313" key="1">
    <source>
        <dbReference type="EMBL" id="SFE07295.1"/>
    </source>
</evidence>
<dbReference type="OrthoDB" id="8811599at2"/>
<dbReference type="AlphaFoldDB" id="A0A1I1XIW0"/>
<sequence>MDLAPTTMGDSPLLLLDLDDTLCLNKPYGGRHLQLSPRPPDLYQRLWSAPAVDALQQVLREARPQVVLTTSWLSFLDLAAARQLFELTGLESLAHALHPDGEAPQLRGQTRAEAIDTWLRRYARTGRYAIVDDPLSGTGLRRSRHDRSGRVVFCEVDVGLSQVHVPRLLRALTR</sequence>
<proteinExistence type="predicted"/>
<dbReference type="Proteomes" id="UP000199517">
    <property type="component" value="Unassembled WGS sequence"/>
</dbReference>
<gene>
    <name evidence="1" type="ORF">SAMN04489710_11396</name>
</gene>
<evidence type="ECO:0008006" key="3">
    <source>
        <dbReference type="Google" id="ProtNLM"/>
    </source>
</evidence>